<dbReference type="RefSeq" id="WP_353981718.1">
    <property type="nucleotide sequence ID" value="NZ_CP159578.1"/>
</dbReference>
<accession>A0AB74UIE1</accession>
<name>A0AB74UIE1_9GAMM</name>
<reference evidence="1" key="1">
    <citation type="submission" date="2024-06" db="EMBL/GenBank/DDBJ databases">
        <title>Complete genome of Salinicola endophyticus HNIBRBA4755.</title>
        <authorList>
            <person name="Shin S.Y."/>
            <person name="Kang H."/>
            <person name="Song J."/>
        </authorList>
    </citation>
    <scope>NUCLEOTIDE SEQUENCE</scope>
    <source>
        <strain evidence="1">HNIBRBA4755</strain>
    </source>
</reference>
<proteinExistence type="predicted"/>
<protein>
    <submittedName>
        <fullName evidence="1">Uncharacterized protein</fullName>
    </submittedName>
</protein>
<dbReference type="AlphaFoldDB" id="A0AB74UIE1"/>
<evidence type="ECO:0000313" key="1">
    <source>
        <dbReference type="EMBL" id="XCJ80905.1"/>
    </source>
</evidence>
<dbReference type="InterPro" id="IPR035069">
    <property type="entry name" value="TTHA1013/TTHA0281-like"/>
</dbReference>
<dbReference type="EMBL" id="CP159578">
    <property type="protein sequence ID" value="XCJ80905.1"/>
    <property type="molecule type" value="Genomic_DNA"/>
</dbReference>
<sequence>MPMNERIFDVAIRPRAGDARWEAFAPALPALLAVGESDLDAAARLAETIVPHLAARLQQGLAIPEQPRAGVYLQDHGLVLWQFLCVRLGPLKAGQCAVEVIFPDIETLFDVEVAGGDESLLDV</sequence>
<organism evidence="1">
    <name type="scientific">Salinicola endophyticus</name>
    <dbReference type="NCBI Taxonomy" id="1949083"/>
    <lineage>
        <taxon>Bacteria</taxon>
        <taxon>Pseudomonadati</taxon>
        <taxon>Pseudomonadota</taxon>
        <taxon>Gammaproteobacteria</taxon>
        <taxon>Oceanospirillales</taxon>
        <taxon>Halomonadaceae</taxon>
        <taxon>Salinicola</taxon>
    </lineage>
</organism>
<gene>
    <name evidence="1" type="ORF">ABV408_06890</name>
</gene>
<dbReference type="SUPFAM" id="SSF143100">
    <property type="entry name" value="TTHA1013/TTHA0281-like"/>
    <property type="match status" value="1"/>
</dbReference>